<gene>
    <name evidence="1" type="ORF">DPEC_G00302730</name>
</gene>
<organism evidence="1 2">
    <name type="scientific">Dallia pectoralis</name>
    <name type="common">Alaska blackfish</name>
    <dbReference type="NCBI Taxonomy" id="75939"/>
    <lineage>
        <taxon>Eukaryota</taxon>
        <taxon>Metazoa</taxon>
        <taxon>Chordata</taxon>
        <taxon>Craniata</taxon>
        <taxon>Vertebrata</taxon>
        <taxon>Euteleostomi</taxon>
        <taxon>Actinopterygii</taxon>
        <taxon>Neopterygii</taxon>
        <taxon>Teleostei</taxon>
        <taxon>Protacanthopterygii</taxon>
        <taxon>Esociformes</taxon>
        <taxon>Umbridae</taxon>
        <taxon>Dallia</taxon>
    </lineage>
</organism>
<dbReference type="Proteomes" id="UP001157502">
    <property type="component" value="Chromosome 28"/>
</dbReference>
<evidence type="ECO:0000313" key="2">
    <source>
        <dbReference type="Proteomes" id="UP001157502"/>
    </source>
</evidence>
<reference evidence="1" key="1">
    <citation type="submission" date="2021-05" db="EMBL/GenBank/DDBJ databases">
        <authorList>
            <person name="Pan Q."/>
            <person name="Jouanno E."/>
            <person name="Zahm M."/>
            <person name="Klopp C."/>
            <person name="Cabau C."/>
            <person name="Louis A."/>
            <person name="Berthelot C."/>
            <person name="Parey E."/>
            <person name="Roest Crollius H."/>
            <person name="Montfort J."/>
            <person name="Robinson-Rechavi M."/>
            <person name="Bouchez O."/>
            <person name="Lampietro C."/>
            <person name="Lopez Roques C."/>
            <person name="Donnadieu C."/>
            <person name="Postlethwait J."/>
            <person name="Bobe J."/>
            <person name="Dillon D."/>
            <person name="Chandos A."/>
            <person name="von Hippel F."/>
            <person name="Guiguen Y."/>
        </authorList>
    </citation>
    <scope>NUCLEOTIDE SEQUENCE</scope>
    <source>
        <strain evidence="1">YG-Jan2019</strain>
    </source>
</reference>
<sequence>MPVAEEILASHLSPAASSLRLPALPSKALKTTSALVGKAYSAAGQAAFCLHTMSILQAYQAELLSDGAQGETVSPDDVRELRQAADLSLRATKETAKSVGRAMAALVATERHLWLSLSDMRDREKAFLLDAPLSPDGLFGPAIGSVVERFQEERRQAATFQKFLPRRSRVEGAVGRGQPRPAQSTAHRAQQRVSIATRAPPLDEGVKLLGVVPTRGVVSFSWCPQRGGLGERFPEGRSPPPRRGPELSNQLFPASALLQGTVSAVPVTPEASLERLVPLVDFLAEWKTLPNIFLAACCS</sequence>
<name>A0ACC2FH66_DALPE</name>
<proteinExistence type="predicted"/>
<comment type="caution">
    <text evidence="1">The sequence shown here is derived from an EMBL/GenBank/DDBJ whole genome shotgun (WGS) entry which is preliminary data.</text>
</comment>
<dbReference type="EMBL" id="CM055755">
    <property type="protein sequence ID" value="KAJ7990663.1"/>
    <property type="molecule type" value="Genomic_DNA"/>
</dbReference>
<protein>
    <submittedName>
        <fullName evidence="1">Uncharacterized protein</fullName>
    </submittedName>
</protein>
<keyword evidence="2" id="KW-1185">Reference proteome</keyword>
<evidence type="ECO:0000313" key="1">
    <source>
        <dbReference type="EMBL" id="KAJ7990663.1"/>
    </source>
</evidence>
<accession>A0ACC2FH66</accession>